<reference evidence="1" key="1">
    <citation type="submission" date="2020-10" db="EMBL/GenBank/DDBJ databases">
        <authorList>
            <person name="Gilroy R."/>
        </authorList>
    </citation>
    <scope>NUCLEOTIDE SEQUENCE</scope>
    <source>
        <strain evidence="1">517</strain>
    </source>
</reference>
<dbReference type="EMBL" id="JADINF010000175">
    <property type="protein sequence ID" value="MBO8424745.1"/>
    <property type="molecule type" value="Genomic_DNA"/>
</dbReference>
<evidence type="ECO:0000313" key="1">
    <source>
        <dbReference type="EMBL" id="MBO8424745.1"/>
    </source>
</evidence>
<reference evidence="1" key="2">
    <citation type="journal article" date="2021" name="PeerJ">
        <title>Extensive microbial diversity within the chicken gut microbiome revealed by metagenomics and culture.</title>
        <authorList>
            <person name="Gilroy R."/>
            <person name="Ravi A."/>
            <person name="Getino M."/>
            <person name="Pursley I."/>
            <person name="Horton D.L."/>
            <person name="Alikhan N.F."/>
            <person name="Baker D."/>
            <person name="Gharbi K."/>
            <person name="Hall N."/>
            <person name="Watson M."/>
            <person name="Adriaenssens E.M."/>
            <person name="Foster-Nyarko E."/>
            <person name="Jarju S."/>
            <person name="Secka A."/>
            <person name="Antonio M."/>
            <person name="Oren A."/>
            <person name="Chaudhuri R.R."/>
            <person name="La Ragione R."/>
            <person name="Hildebrand F."/>
            <person name="Pallen M.J."/>
        </authorList>
    </citation>
    <scope>NUCLEOTIDE SEQUENCE</scope>
    <source>
        <strain evidence="1">517</strain>
    </source>
</reference>
<organism evidence="1 2">
    <name type="scientific">Candidatus Stercoripulliclostridium pullicola</name>
    <dbReference type="NCBI Taxonomy" id="2840953"/>
    <lineage>
        <taxon>Bacteria</taxon>
        <taxon>Bacillati</taxon>
        <taxon>Bacillota</taxon>
        <taxon>Clostridia</taxon>
        <taxon>Eubacteriales</taxon>
        <taxon>Candidatus Stercoripulliclostridium</taxon>
    </lineage>
</organism>
<protein>
    <submittedName>
        <fullName evidence="1">Uncharacterized protein</fullName>
    </submittedName>
</protein>
<proteinExistence type="predicted"/>
<sequence length="339" mass="36769">MELYFSSGAVKDAAEYVARKYPRGKVGVCDKEGTMTSALNAVGNPTVKADEARSDESVRMFVCAGDERELQAARLIAKGAPLVVVSDFAYGNIFDDYVISGNRNFKYGNLDAVFFDTSGDCSYLYSTAFAGAFGAYAEALCLACSARRGARETTARELLPVARDNLFAEISAEDLIMRTAEIKGRLNEGDTGYFGFAHSLYPLGEGEKGVFPYFFLNYIAVFLTIRFTNFRFCSILLGKDGVRARILAEKAGFPLSADVESAAINLEPYRTLTARYAPDERDLKAVLDRFLVETGGGKAHLGMLLNDLTLAAGLAREDKSFISLLAGSGFIDALTDLTA</sequence>
<gene>
    <name evidence="1" type="ORF">IAB16_06970</name>
</gene>
<evidence type="ECO:0000313" key="2">
    <source>
        <dbReference type="Proteomes" id="UP000727857"/>
    </source>
</evidence>
<dbReference type="AlphaFoldDB" id="A0A940DJS7"/>
<accession>A0A940DJS7</accession>
<comment type="caution">
    <text evidence="1">The sequence shown here is derived from an EMBL/GenBank/DDBJ whole genome shotgun (WGS) entry which is preliminary data.</text>
</comment>
<dbReference type="Proteomes" id="UP000727857">
    <property type="component" value="Unassembled WGS sequence"/>
</dbReference>
<name>A0A940DJS7_9FIRM</name>